<feature type="compositionally biased region" description="Acidic residues" evidence="1">
    <location>
        <begin position="234"/>
        <end position="245"/>
    </location>
</feature>
<dbReference type="Pfam" id="PF04782">
    <property type="entry name" value="DUF632"/>
    <property type="match status" value="1"/>
</dbReference>
<dbReference type="PANTHER" id="PTHR21450">
    <property type="entry name" value="PROTEIN ALTERED PHOSPHATE STARVATION RESPONSE 1"/>
    <property type="match status" value="1"/>
</dbReference>
<dbReference type="EMBL" id="JAAWWB010000018">
    <property type="protein sequence ID" value="KAG6761863.1"/>
    <property type="molecule type" value="Genomic_DNA"/>
</dbReference>
<dbReference type="Proteomes" id="UP000886885">
    <property type="component" value="Chromosome 9D"/>
</dbReference>
<feature type="region of interest" description="Disordered" evidence="1">
    <location>
        <begin position="217"/>
        <end position="245"/>
    </location>
</feature>
<dbReference type="Pfam" id="PF04783">
    <property type="entry name" value="DUF630"/>
    <property type="match status" value="1"/>
</dbReference>
<feature type="region of interest" description="Disordered" evidence="1">
    <location>
        <begin position="91"/>
        <end position="113"/>
    </location>
</feature>
<dbReference type="PANTHER" id="PTHR21450:SF6">
    <property type="entry name" value="EXPRESSED PROTEIN"/>
    <property type="match status" value="1"/>
</dbReference>
<keyword evidence="5" id="KW-1185">Reference proteome</keyword>
<evidence type="ECO:0000313" key="4">
    <source>
        <dbReference type="EMBL" id="KAG6761863.1"/>
    </source>
</evidence>
<accession>A0A8X7Z031</accession>
<evidence type="ECO:0000313" key="5">
    <source>
        <dbReference type="Proteomes" id="UP000886885"/>
    </source>
</evidence>
<dbReference type="OrthoDB" id="694308at2759"/>
<dbReference type="InterPro" id="IPR006868">
    <property type="entry name" value="DUF630"/>
</dbReference>
<evidence type="ECO:0000259" key="2">
    <source>
        <dbReference type="Pfam" id="PF04782"/>
    </source>
</evidence>
<sequence length="774" mass="86850">MGASNSKTEEDKVLQLCRERKRFVRRALDGRCSLAAAHIMYIQSLRSTGTAIRKFVEPEVLFESSLYTSTNATPEPLALTEKSISHFSVSSPSLSHPVDAAENLSPSPSPPCSSRIQAHHMKFRGFSSKKVEEKSPVVVTGTVTSSNTPQNTTPRSTEKHGTSQFEDSSVPPGIQQWDYFELFHPIDHQFSFQDGRQMNHGLDSADDLIRLREEEGIPELEDEEEKASIHESAETEGSEDEFDDPPAETLVRSFENLNRVNDHVAPSASPTMPSAGSAASETELLNGEKGNSPGLSPLRTPLSAVAISADKKKTPMKEDQSANKVSPKDFFSSMKDIEYLFIKASESGKEVPRMLEANKLHFRPLAPAKENGSLASTVFKACFSCGEDPSQLQEGLCEPAQKDVKYLTWHRTASSRSSSSRNPLGLNAKDDSDDQAGNLFDNFCMISGSHASTLDRLYAWERKLYDEVKASEMLRREYDMCCRTLRQLESSGKSLHNIKIDKTRAVVKDLHSRIRVALHRIDSISKRIEELRDKELQPQLEELIEGLSRMWEVMFECHKLQLNIITVAFNNGNAKFSTRSESHRQVTVHLEKELSSLSSSFTKWIEAQMSYLQVINSWLFKCVFFTQKPTKRKRKQTPPSMALRSNGPPVYATCGAWLDGLNDLPVKEVAESIRLLAAETAHFLPRQEKNQGKKSKFSSWKADDGSESAVNMLRDEASEDFILGFEHFRSSLEGFLGQLNNFAEKSVEMYAKLEEEIHGVKSNYERVMSQQQVA</sequence>
<dbReference type="AlphaFoldDB" id="A0A8X7Z031"/>
<comment type="caution">
    <text evidence="4">The sequence shown here is derived from an EMBL/GenBank/DDBJ whole genome shotgun (WGS) entry which is preliminary data.</text>
</comment>
<feature type="region of interest" description="Disordered" evidence="1">
    <location>
        <begin position="141"/>
        <end position="171"/>
    </location>
</feature>
<organism evidence="4 5">
    <name type="scientific">Populus tomentosa</name>
    <name type="common">Chinese white poplar</name>
    <dbReference type="NCBI Taxonomy" id="118781"/>
    <lineage>
        <taxon>Eukaryota</taxon>
        <taxon>Viridiplantae</taxon>
        <taxon>Streptophyta</taxon>
        <taxon>Embryophyta</taxon>
        <taxon>Tracheophyta</taxon>
        <taxon>Spermatophyta</taxon>
        <taxon>Magnoliopsida</taxon>
        <taxon>eudicotyledons</taxon>
        <taxon>Gunneridae</taxon>
        <taxon>Pentapetalae</taxon>
        <taxon>rosids</taxon>
        <taxon>fabids</taxon>
        <taxon>Malpighiales</taxon>
        <taxon>Salicaceae</taxon>
        <taxon>Saliceae</taxon>
        <taxon>Populus</taxon>
    </lineage>
</organism>
<evidence type="ECO:0000259" key="3">
    <source>
        <dbReference type="Pfam" id="PF04783"/>
    </source>
</evidence>
<protein>
    <submittedName>
        <fullName evidence="4">Uncharacterized protein</fullName>
    </submittedName>
</protein>
<name>A0A8X7Z031_POPTO</name>
<feature type="compositionally biased region" description="Polar residues" evidence="1">
    <location>
        <begin position="268"/>
        <end position="280"/>
    </location>
</feature>
<evidence type="ECO:0000256" key="1">
    <source>
        <dbReference type="SAM" id="MobiDB-lite"/>
    </source>
</evidence>
<proteinExistence type="predicted"/>
<dbReference type="InterPro" id="IPR006867">
    <property type="entry name" value="DUF632"/>
</dbReference>
<gene>
    <name evidence="4" type="ORF">POTOM_035102</name>
</gene>
<feature type="domain" description="DUF630" evidence="3">
    <location>
        <begin position="1"/>
        <end position="59"/>
    </location>
</feature>
<feature type="domain" description="DUF632" evidence="2">
    <location>
        <begin position="331"/>
        <end position="679"/>
    </location>
</feature>
<feature type="region of interest" description="Disordered" evidence="1">
    <location>
        <begin position="263"/>
        <end position="300"/>
    </location>
</feature>
<reference evidence="4" key="1">
    <citation type="journal article" date="2020" name="bioRxiv">
        <title>Hybrid origin of Populus tomentosa Carr. identified through genome sequencing and phylogenomic analysis.</title>
        <authorList>
            <person name="An X."/>
            <person name="Gao K."/>
            <person name="Chen Z."/>
            <person name="Li J."/>
            <person name="Yang X."/>
            <person name="Yang X."/>
            <person name="Zhou J."/>
            <person name="Guo T."/>
            <person name="Zhao T."/>
            <person name="Huang S."/>
            <person name="Miao D."/>
            <person name="Khan W.U."/>
            <person name="Rao P."/>
            <person name="Ye M."/>
            <person name="Lei B."/>
            <person name="Liao W."/>
            <person name="Wang J."/>
            <person name="Ji L."/>
            <person name="Li Y."/>
            <person name="Guo B."/>
            <person name="Mustafa N.S."/>
            <person name="Li S."/>
            <person name="Yun Q."/>
            <person name="Keller S.R."/>
            <person name="Mao J."/>
            <person name="Zhang R."/>
            <person name="Strauss S.H."/>
        </authorList>
    </citation>
    <scope>NUCLEOTIDE SEQUENCE</scope>
    <source>
        <strain evidence="4">GM15</strain>
        <tissue evidence="4">Leaf</tissue>
    </source>
</reference>